<evidence type="ECO:0000256" key="5">
    <source>
        <dbReference type="ARBA" id="ARBA00022729"/>
    </source>
</evidence>
<dbReference type="PANTHER" id="PTHR30069:SF29">
    <property type="entry name" value="HEMOGLOBIN AND HEMOGLOBIN-HAPTOGLOBIN-BINDING PROTEIN 1-RELATED"/>
    <property type="match status" value="1"/>
</dbReference>
<evidence type="ECO:0000259" key="13">
    <source>
        <dbReference type="Pfam" id="PF07715"/>
    </source>
</evidence>
<dbReference type="Gene3D" id="2.170.130.10">
    <property type="entry name" value="TonB-dependent receptor, plug domain"/>
    <property type="match status" value="1"/>
</dbReference>
<protein>
    <submittedName>
        <fullName evidence="14">TonB-dependent receptor</fullName>
    </submittedName>
</protein>
<comment type="caution">
    <text evidence="14">The sequence shown here is derived from an EMBL/GenBank/DDBJ whole genome shotgun (WGS) entry which is preliminary data.</text>
</comment>
<evidence type="ECO:0000313" key="15">
    <source>
        <dbReference type="Proteomes" id="UP000544054"/>
    </source>
</evidence>
<dbReference type="InterPro" id="IPR000531">
    <property type="entry name" value="Beta-barrel_TonB"/>
</dbReference>
<evidence type="ECO:0000256" key="9">
    <source>
        <dbReference type="ARBA" id="ARBA00023237"/>
    </source>
</evidence>
<dbReference type="GO" id="GO:0015344">
    <property type="term" value="F:siderophore uptake transmembrane transporter activity"/>
    <property type="evidence" value="ECO:0007669"/>
    <property type="project" value="TreeGrafter"/>
</dbReference>
<keyword evidence="5" id="KW-0732">Signal</keyword>
<comment type="similarity">
    <text evidence="10 11">Belongs to the TonB-dependent receptor family.</text>
</comment>
<dbReference type="InterPro" id="IPR039426">
    <property type="entry name" value="TonB-dep_rcpt-like"/>
</dbReference>
<feature type="domain" description="TonB-dependent receptor-like beta-barrel" evidence="12">
    <location>
        <begin position="256"/>
        <end position="593"/>
    </location>
</feature>
<evidence type="ECO:0000256" key="11">
    <source>
        <dbReference type="RuleBase" id="RU003357"/>
    </source>
</evidence>
<keyword evidence="4 10" id="KW-0812">Transmembrane</keyword>
<evidence type="ECO:0000256" key="2">
    <source>
        <dbReference type="ARBA" id="ARBA00022448"/>
    </source>
</evidence>
<evidence type="ECO:0000256" key="3">
    <source>
        <dbReference type="ARBA" id="ARBA00022452"/>
    </source>
</evidence>
<accession>A0A7Y0FU16</accession>
<keyword evidence="3 10" id="KW-1134">Transmembrane beta strand</keyword>
<keyword evidence="6 11" id="KW-0798">TonB box</keyword>
<keyword evidence="15" id="KW-1185">Reference proteome</keyword>
<keyword evidence="8 14" id="KW-0675">Receptor</keyword>
<organism evidence="14 15">
    <name type="scientific">Chryseobacterium antibioticum</name>
    <dbReference type="NCBI Taxonomy" id="2728847"/>
    <lineage>
        <taxon>Bacteria</taxon>
        <taxon>Pseudomonadati</taxon>
        <taxon>Bacteroidota</taxon>
        <taxon>Flavobacteriia</taxon>
        <taxon>Flavobacteriales</taxon>
        <taxon>Weeksellaceae</taxon>
        <taxon>Chryseobacterium group</taxon>
        <taxon>Chryseobacterium</taxon>
    </lineage>
</organism>
<gene>
    <name evidence="14" type="ORF">HHL23_19935</name>
</gene>
<dbReference type="EMBL" id="JABBGI010000035">
    <property type="protein sequence ID" value="NML72044.1"/>
    <property type="molecule type" value="Genomic_DNA"/>
</dbReference>
<dbReference type="InterPro" id="IPR012910">
    <property type="entry name" value="Plug_dom"/>
</dbReference>
<dbReference type="GO" id="GO:0009279">
    <property type="term" value="C:cell outer membrane"/>
    <property type="evidence" value="ECO:0007669"/>
    <property type="project" value="UniProtKB-SubCell"/>
</dbReference>
<evidence type="ECO:0000256" key="7">
    <source>
        <dbReference type="ARBA" id="ARBA00023136"/>
    </source>
</evidence>
<feature type="domain" description="TonB-dependent receptor plug" evidence="13">
    <location>
        <begin position="42"/>
        <end position="140"/>
    </location>
</feature>
<keyword evidence="2 10" id="KW-0813">Transport</keyword>
<dbReference type="InterPro" id="IPR037066">
    <property type="entry name" value="Plug_dom_sf"/>
</dbReference>
<dbReference type="Pfam" id="PF00593">
    <property type="entry name" value="TonB_dep_Rec_b-barrel"/>
    <property type="match status" value="1"/>
</dbReference>
<dbReference type="RefSeq" id="WP_169236504.1">
    <property type="nucleotide sequence ID" value="NZ_JABBGI010000035.1"/>
</dbReference>
<evidence type="ECO:0000256" key="4">
    <source>
        <dbReference type="ARBA" id="ARBA00022692"/>
    </source>
</evidence>
<dbReference type="Proteomes" id="UP000544054">
    <property type="component" value="Unassembled WGS sequence"/>
</dbReference>
<evidence type="ECO:0000256" key="10">
    <source>
        <dbReference type="PROSITE-ProRule" id="PRU01360"/>
    </source>
</evidence>
<evidence type="ECO:0000256" key="6">
    <source>
        <dbReference type="ARBA" id="ARBA00023077"/>
    </source>
</evidence>
<dbReference type="PANTHER" id="PTHR30069">
    <property type="entry name" value="TONB-DEPENDENT OUTER MEMBRANE RECEPTOR"/>
    <property type="match status" value="1"/>
</dbReference>
<sequence>MDIKRSLLLLCTSYGSFLLGQEKAVDTIYIFDSQMSKVKLFHPVRTITPKDMEKNSTNLSELLRYQSSIYIKENGRGAVSSPSFRGTTAQQTAFVWNGININSSFLGQGDVNNIPVFGYDQIDVKAGGGSVVYGSGAIGGSIHLNNILDFNRGFKGSVYSEVASFDTYNNFAQASFSNEKLSVKVSGSYLTSQNDYKVPEFVVGNTGFNNVNGRYFNTSVNIGASYKIADHQTISWQNQIFDASQHYPIFEDNGNRTKYNAQTLRSLIAWDIQKNNLSNSLKAAYTEDNFQYFSNLNLPKASGAEGKNYIFKNDFNYFITPKINVNAIGEFQVNKGEGYQQEKDNQSGLGVISRNVGSLAGLIRYFATKDLRFEAGIKKDFVEGISSPLLYSFSGKWNALKWYHVGANFSRNFRFPSFNDLYWQPGGNLDLLPETSTNIDMNHEFSFGDFKVTLSPYYMDIKNLINWLPTSFGYWAPFNTTRVESYGLESQVSWNKTFGQHALKLDAGYSYSKSVNKDTQLQRMYVPIHKAVGNIEYGYSFLKVYAQGLFNGLTYTTTDQQRSTAIDPYFILNTGIYAALFKKYTLGFKVNNVTNTVYQTVSLYPMPKRNYSMYATINF</sequence>
<dbReference type="Pfam" id="PF07715">
    <property type="entry name" value="Plug"/>
    <property type="match status" value="1"/>
</dbReference>
<dbReference type="AlphaFoldDB" id="A0A7Y0FU16"/>
<dbReference type="PROSITE" id="PS52016">
    <property type="entry name" value="TONB_DEPENDENT_REC_3"/>
    <property type="match status" value="1"/>
</dbReference>
<comment type="subcellular location">
    <subcellularLocation>
        <location evidence="1 10">Cell outer membrane</location>
        <topology evidence="1 10">Multi-pass membrane protein</topology>
    </subcellularLocation>
</comment>
<evidence type="ECO:0000256" key="1">
    <source>
        <dbReference type="ARBA" id="ARBA00004571"/>
    </source>
</evidence>
<evidence type="ECO:0000259" key="12">
    <source>
        <dbReference type="Pfam" id="PF00593"/>
    </source>
</evidence>
<proteinExistence type="inferred from homology"/>
<evidence type="ECO:0000313" key="14">
    <source>
        <dbReference type="EMBL" id="NML72044.1"/>
    </source>
</evidence>
<name>A0A7Y0FU16_9FLAO</name>
<keyword evidence="9 10" id="KW-0998">Cell outer membrane</keyword>
<keyword evidence="7 10" id="KW-0472">Membrane</keyword>
<dbReference type="SUPFAM" id="SSF56935">
    <property type="entry name" value="Porins"/>
    <property type="match status" value="1"/>
</dbReference>
<dbReference type="GO" id="GO:0044718">
    <property type="term" value="P:siderophore transmembrane transport"/>
    <property type="evidence" value="ECO:0007669"/>
    <property type="project" value="TreeGrafter"/>
</dbReference>
<evidence type="ECO:0000256" key="8">
    <source>
        <dbReference type="ARBA" id="ARBA00023170"/>
    </source>
</evidence>
<reference evidence="14 15" key="1">
    <citation type="submission" date="2020-04" db="EMBL/GenBank/DDBJ databases">
        <title>Chryseobacterium sp. RP-3-3 sp. nov., isolated from Jeju soil.</title>
        <authorList>
            <person name="Dahal R.H."/>
        </authorList>
    </citation>
    <scope>NUCLEOTIDE SEQUENCE [LARGE SCALE GENOMIC DNA]</scope>
    <source>
        <strain evidence="14 15">RP-3-3</strain>
    </source>
</reference>
<dbReference type="Gene3D" id="2.40.170.20">
    <property type="entry name" value="TonB-dependent receptor, beta-barrel domain"/>
    <property type="match status" value="1"/>
</dbReference>
<dbReference type="InterPro" id="IPR036942">
    <property type="entry name" value="Beta-barrel_TonB_sf"/>
</dbReference>